<dbReference type="AlphaFoldDB" id="A0A848KNQ2"/>
<keyword evidence="1" id="KW-0472">Membrane</keyword>
<gene>
    <name evidence="2" type="ORF">FGL95_26370</name>
</gene>
<protein>
    <submittedName>
        <fullName evidence="2">DUF4282 domain-containing protein</fullName>
    </submittedName>
</protein>
<evidence type="ECO:0000313" key="2">
    <source>
        <dbReference type="EMBL" id="NMN98564.1"/>
    </source>
</evidence>
<keyword evidence="1" id="KW-1133">Transmembrane helix</keyword>
<name>A0A848KNQ2_9NOCA</name>
<dbReference type="RefSeq" id="WP_169593043.1">
    <property type="nucleotide sequence ID" value="NZ_VCQU01000011.1"/>
</dbReference>
<reference evidence="2 3" key="1">
    <citation type="submission" date="2019-05" db="EMBL/GenBank/DDBJ databases">
        <authorList>
            <person name="Lee S.D."/>
        </authorList>
    </citation>
    <scope>NUCLEOTIDE SEQUENCE [LARGE SCALE GENOMIC DNA]</scope>
    <source>
        <strain evidence="2 3">YC2-7</strain>
    </source>
</reference>
<feature type="transmembrane region" description="Helical" evidence="1">
    <location>
        <begin position="93"/>
        <end position="116"/>
    </location>
</feature>
<comment type="caution">
    <text evidence="2">The sequence shown here is derived from an EMBL/GenBank/DDBJ whole genome shotgun (WGS) entry which is preliminary data.</text>
</comment>
<sequence length="182" mass="20323">MSEYYVEPESVWEESDYWEEYEYADVEETPAEPKKPSALRQWAGEAGRGLADVRFERSATRTLLPVVYLLGLTFAVVIPIALTGLAFSWSVTAGVVMVLVAPGMIFCLAVAVRLAMEFLLSMARMSGKVGDLIKIAGELASTMDDVVDPLHQITADFRAVQFWRFKARREAAQARPMRRARG</sequence>
<accession>A0A848KNQ2</accession>
<dbReference type="InterPro" id="IPR025557">
    <property type="entry name" value="DUF4282"/>
</dbReference>
<evidence type="ECO:0000256" key="1">
    <source>
        <dbReference type="SAM" id="Phobius"/>
    </source>
</evidence>
<keyword evidence="3" id="KW-1185">Reference proteome</keyword>
<organism evidence="2 3">
    <name type="scientific">Antrihabitans stalactiti</name>
    <dbReference type="NCBI Taxonomy" id="2584121"/>
    <lineage>
        <taxon>Bacteria</taxon>
        <taxon>Bacillati</taxon>
        <taxon>Actinomycetota</taxon>
        <taxon>Actinomycetes</taxon>
        <taxon>Mycobacteriales</taxon>
        <taxon>Nocardiaceae</taxon>
        <taxon>Antrihabitans</taxon>
    </lineage>
</organism>
<feature type="transmembrane region" description="Helical" evidence="1">
    <location>
        <begin position="63"/>
        <end position="87"/>
    </location>
</feature>
<reference evidence="2 3" key="2">
    <citation type="submission" date="2020-06" db="EMBL/GenBank/DDBJ databases">
        <title>Antribacter stalactiti gen. nov., sp. nov., a new member of the family Nacardiaceae isolated from a cave.</title>
        <authorList>
            <person name="Kim I.S."/>
        </authorList>
    </citation>
    <scope>NUCLEOTIDE SEQUENCE [LARGE SCALE GENOMIC DNA]</scope>
    <source>
        <strain evidence="2 3">YC2-7</strain>
    </source>
</reference>
<keyword evidence="1" id="KW-0812">Transmembrane</keyword>
<dbReference type="Proteomes" id="UP000535543">
    <property type="component" value="Unassembled WGS sequence"/>
</dbReference>
<proteinExistence type="predicted"/>
<dbReference type="EMBL" id="VCQU01000011">
    <property type="protein sequence ID" value="NMN98564.1"/>
    <property type="molecule type" value="Genomic_DNA"/>
</dbReference>
<dbReference type="Pfam" id="PF14110">
    <property type="entry name" value="DUF4282"/>
    <property type="match status" value="1"/>
</dbReference>
<evidence type="ECO:0000313" key="3">
    <source>
        <dbReference type="Proteomes" id="UP000535543"/>
    </source>
</evidence>